<proteinExistence type="predicted"/>
<protein>
    <submittedName>
        <fullName evidence="4">NSm</fullName>
    </submittedName>
</protein>
<keyword evidence="2" id="KW-0916">Viral movement protein</keyword>
<dbReference type="GO" id="GO:0046740">
    <property type="term" value="P:transport of virus in host, cell to cell"/>
    <property type="evidence" value="ECO:0007669"/>
    <property type="project" value="UniProtKB-KW"/>
</dbReference>
<dbReference type="OrthoDB" id="5653at10239"/>
<organism evidence="4">
    <name type="scientific">Calla lily chlorotic spot virus</name>
    <dbReference type="NCBI Taxonomy" id="309542"/>
    <lineage>
        <taxon>Viruses</taxon>
        <taxon>Riboviria</taxon>
        <taxon>Orthornavirae</taxon>
        <taxon>Negarnaviricota</taxon>
        <taxon>Polyploviricotina</taxon>
        <taxon>Bunyaviricetes</taxon>
        <taxon>Elliovirales</taxon>
        <taxon>Tospoviridae</taxon>
        <taxon>Orthotospovirus</taxon>
        <taxon>Orthotospovirus callaflavi</taxon>
    </lineage>
</organism>
<keyword evidence="1" id="KW-0813">Transport</keyword>
<evidence type="ECO:0000313" key="4">
    <source>
        <dbReference type="EMBL" id="AUD08031.1"/>
    </source>
</evidence>
<feature type="coiled-coil region" evidence="3">
    <location>
        <begin position="267"/>
        <end position="294"/>
    </location>
</feature>
<dbReference type="GeneID" id="35382916"/>
<dbReference type="InterPro" id="IPR000603">
    <property type="entry name" value="MPV"/>
</dbReference>
<reference evidence="4" key="1">
    <citation type="submission" date="2017-10" db="EMBL/GenBank/DDBJ databases">
        <title>Molecular characterization of a distinct strain of Calla lily chlorotic spot virus infecting Celtuce (Lactuca sativa var. augustana) in China.</title>
        <authorList>
            <person name="Cheng X."/>
            <person name="Wu X."/>
        </authorList>
    </citation>
    <scope>NUCLEOTIDE SEQUENCE [LARGE SCALE GENOMIC DNA]</scope>
    <source>
        <strain evidence="4">CCSV-Cel</strain>
    </source>
</reference>
<name>A0A2H4WNB2_9VIRU</name>
<evidence type="ECO:0000256" key="3">
    <source>
        <dbReference type="SAM" id="Coils"/>
    </source>
</evidence>
<dbReference type="EMBL" id="MG252781">
    <property type="protein sequence ID" value="AUD08031.1"/>
    <property type="molecule type" value="Genomic_RNA"/>
</dbReference>
<keyword evidence="3" id="KW-0175">Coiled coil</keyword>
<dbReference type="KEGG" id="vg:35382916"/>
<evidence type="ECO:0000256" key="1">
    <source>
        <dbReference type="ARBA" id="ARBA00022448"/>
    </source>
</evidence>
<dbReference type="InterPro" id="IPR006889">
    <property type="entry name" value="Bunya_NSM"/>
</dbReference>
<dbReference type="Pfam" id="PF00803">
    <property type="entry name" value="3A"/>
    <property type="match status" value="1"/>
</dbReference>
<dbReference type="RefSeq" id="YP_009449455.1">
    <property type="nucleotide sequence ID" value="NC_036608.1"/>
</dbReference>
<evidence type="ECO:0000256" key="2">
    <source>
        <dbReference type="ARBA" id="ARBA00023031"/>
    </source>
</evidence>
<accession>A0A2H4WNB2</accession>
<dbReference type="PIRSF" id="PIRSF003959">
    <property type="entry name" value="NS-M_TospoV"/>
    <property type="match status" value="1"/>
</dbReference>
<sequence>MSRISNVLSSFIPTNSSNNALVPAIKNDNDKSIIARQISKHDVNRALENKARSFNGKQYVAGMDSSVLGSYSSGGDIEATPDDLLSRLVIEQSTHLSNWKNDSLVGNGNDKVSFTINIMPTWDSRRKFMHISRLIVWIVPTVPDSKSMVKATLIDQNEMTKDKKIIIGKQASISDPACFIFHLNWSFPKERNTSKQCFQLNLTSDKKYAKGVSFASVMYSWVKKFCDTPIASESNTCDVIPINRAKVIKSAALIEACRLMIPKGTSGKQISNQIKKLQNVAEKLQLESEMSEDDEELDIKIDFEDKLEL</sequence>
<dbReference type="Proteomes" id="UP000235821">
    <property type="component" value="Genome"/>
</dbReference>